<protein>
    <submittedName>
        <fullName evidence="2">Uncharacterized protein</fullName>
    </submittedName>
</protein>
<keyword evidence="1" id="KW-0472">Membrane</keyword>
<evidence type="ECO:0000256" key="1">
    <source>
        <dbReference type="SAM" id="Phobius"/>
    </source>
</evidence>
<feature type="transmembrane region" description="Helical" evidence="1">
    <location>
        <begin position="57"/>
        <end position="75"/>
    </location>
</feature>
<keyword evidence="3" id="KW-1185">Reference proteome</keyword>
<gene>
    <name evidence="2" type="ORF">BT96DRAFT_1008881</name>
</gene>
<evidence type="ECO:0000313" key="3">
    <source>
        <dbReference type="Proteomes" id="UP000799118"/>
    </source>
</evidence>
<reference evidence="2" key="1">
    <citation type="journal article" date="2019" name="Environ. Microbiol.">
        <title>Fungal ecological strategies reflected in gene transcription - a case study of two litter decomposers.</title>
        <authorList>
            <person name="Barbi F."/>
            <person name="Kohler A."/>
            <person name="Barry K."/>
            <person name="Baskaran P."/>
            <person name="Daum C."/>
            <person name="Fauchery L."/>
            <person name="Ihrmark K."/>
            <person name="Kuo A."/>
            <person name="LaButti K."/>
            <person name="Lipzen A."/>
            <person name="Morin E."/>
            <person name="Grigoriev I.V."/>
            <person name="Henrissat B."/>
            <person name="Lindahl B."/>
            <person name="Martin F."/>
        </authorList>
    </citation>
    <scope>NUCLEOTIDE SEQUENCE</scope>
    <source>
        <strain evidence="2">JB14</strain>
    </source>
</reference>
<proteinExistence type="predicted"/>
<dbReference type="AlphaFoldDB" id="A0A6A4GEA2"/>
<evidence type="ECO:0000313" key="2">
    <source>
        <dbReference type="EMBL" id="KAE9383695.1"/>
    </source>
</evidence>
<accession>A0A6A4GEA2</accession>
<keyword evidence="1" id="KW-1133">Transmembrane helix</keyword>
<dbReference type="EMBL" id="ML770361">
    <property type="protein sequence ID" value="KAE9383695.1"/>
    <property type="molecule type" value="Genomic_DNA"/>
</dbReference>
<keyword evidence="1" id="KW-0812">Transmembrane</keyword>
<sequence length="90" mass="9785">MSGLTFIQGYDNEGKASIVVGRSGESVKGSNPIQVWVKKDPVLIAAPTAKSNRFEKIWVAMSIVLAVLFVVENILHVPVVAWMKKAFASI</sequence>
<name>A0A6A4GEA2_9AGAR</name>
<dbReference type="Proteomes" id="UP000799118">
    <property type="component" value="Unassembled WGS sequence"/>
</dbReference>
<organism evidence="2 3">
    <name type="scientific">Gymnopus androsaceus JB14</name>
    <dbReference type="NCBI Taxonomy" id="1447944"/>
    <lineage>
        <taxon>Eukaryota</taxon>
        <taxon>Fungi</taxon>
        <taxon>Dikarya</taxon>
        <taxon>Basidiomycota</taxon>
        <taxon>Agaricomycotina</taxon>
        <taxon>Agaricomycetes</taxon>
        <taxon>Agaricomycetidae</taxon>
        <taxon>Agaricales</taxon>
        <taxon>Marasmiineae</taxon>
        <taxon>Omphalotaceae</taxon>
        <taxon>Gymnopus</taxon>
    </lineage>
</organism>